<protein>
    <recommendedName>
        <fullName evidence="3">DUF2947 family protein</fullName>
    </recommendedName>
</protein>
<evidence type="ECO:0008006" key="3">
    <source>
        <dbReference type="Google" id="ProtNLM"/>
    </source>
</evidence>
<gene>
    <name evidence="1" type="ordered locus">LMM7_0282</name>
</gene>
<evidence type="ECO:0000313" key="1">
    <source>
        <dbReference type="EMBL" id="AEH91288.1"/>
    </source>
</evidence>
<dbReference type="InterPro" id="IPR021334">
    <property type="entry name" value="DUF2947"/>
</dbReference>
<accession>A0A0E0UT68</accession>
<dbReference type="RefSeq" id="WP_012582066.1">
    <property type="nucleotide sequence ID" value="NC_017537.1"/>
</dbReference>
<dbReference type="PATRIC" id="fig|1030009.3.peg.275"/>
<dbReference type="AlphaFoldDB" id="A0A0E0UT68"/>
<dbReference type="EMBL" id="CP002816">
    <property type="protein sequence ID" value="AEH91288.1"/>
    <property type="molecule type" value="Genomic_DNA"/>
</dbReference>
<dbReference type="HOGENOM" id="CLU_1658980_0_0_9"/>
<dbReference type="Pfam" id="PF11163">
    <property type="entry name" value="DUF2947"/>
    <property type="match status" value="1"/>
</dbReference>
<name>A0A0E0UT68_LISMM</name>
<organism evidence="1 2">
    <name type="scientific">Listeria monocytogenes serotype 4a (strain M7)</name>
    <dbReference type="NCBI Taxonomy" id="1030009"/>
    <lineage>
        <taxon>Bacteria</taxon>
        <taxon>Bacillati</taxon>
        <taxon>Bacillota</taxon>
        <taxon>Bacilli</taxon>
        <taxon>Bacillales</taxon>
        <taxon>Listeriaceae</taxon>
        <taxon>Listeria</taxon>
    </lineage>
</organism>
<sequence length="165" mass="19943">MENNVDRDNKYVNIEDFDLSWYFNVEGIKMSDEEMKYIKPLAKAYSSKMWEKYISHRHLHFEQLDSEDKLPPLARMDYNWLDDLDNGLYENFSNYLLRNINYHQQDTVLAFWLKDYAVETEWRFFIKHWSEFLFDQGVVLINVSSEQFLMFCSNGTLFKGVNSLN</sequence>
<evidence type="ECO:0000313" key="2">
    <source>
        <dbReference type="Proteomes" id="UP000000486"/>
    </source>
</evidence>
<proteinExistence type="predicted"/>
<reference evidence="1 2" key="1">
    <citation type="journal article" date="2011" name="J. Bacteriol.">
        <title>Genome sequence of the nonpathogenic Listeria monocytogenes serovar 4a strain M7.</title>
        <authorList>
            <person name="Chen J."/>
            <person name="Xia Y."/>
            <person name="Cheng C."/>
            <person name="Fang C."/>
            <person name="Shan Y."/>
            <person name="Jin G."/>
            <person name="Fang W."/>
        </authorList>
    </citation>
    <scope>NUCLEOTIDE SEQUENCE [LARGE SCALE GENOMIC DNA]</scope>
    <source>
        <strain evidence="1 2">M7</strain>
    </source>
</reference>
<dbReference type="KEGG" id="lmq:LMM7_0282"/>
<dbReference type="Proteomes" id="UP000000486">
    <property type="component" value="Chromosome"/>
</dbReference>